<dbReference type="RefSeq" id="WP_345341725.1">
    <property type="nucleotide sequence ID" value="NZ_BAABLI010000031.1"/>
</dbReference>
<evidence type="ECO:0000259" key="2">
    <source>
        <dbReference type="Pfam" id="PF13116"/>
    </source>
</evidence>
<evidence type="ECO:0000313" key="4">
    <source>
        <dbReference type="Proteomes" id="UP001597380"/>
    </source>
</evidence>
<organism evidence="3 4">
    <name type="scientific">Corallincola platygyrae</name>
    <dbReference type="NCBI Taxonomy" id="1193278"/>
    <lineage>
        <taxon>Bacteria</taxon>
        <taxon>Pseudomonadati</taxon>
        <taxon>Pseudomonadota</taxon>
        <taxon>Gammaproteobacteria</taxon>
        <taxon>Alteromonadales</taxon>
        <taxon>Psychromonadaceae</taxon>
        <taxon>Corallincola</taxon>
    </lineage>
</organism>
<accession>A0ABW4XQL3</accession>
<name>A0ABW4XQL3_9GAMM</name>
<feature type="domain" description="YhdP central" evidence="2">
    <location>
        <begin position="13"/>
        <end position="1275"/>
    </location>
</feature>
<comment type="caution">
    <text evidence="3">The sequence shown here is derived from an EMBL/GenBank/DDBJ whole genome shotgun (WGS) entry which is preliminary data.</text>
</comment>
<evidence type="ECO:0000256" key="1">
    <source>
        <dbReference type="SAM" id="MobiDB-lite"/>
    </source>
</evidence>
<gene>
    <name evidence="3" type="ORF">ACFSJ3_16625</name>
</gene>
<dbReference type="PANTHER" id="PTHR38690">
    <property type="entry name" value="PROTEASE-RELATED"/>
    <property type="match status" value="1"/>
</dbReference>
<dbReference type="Proteomes" id="UP001597380">
    <property type="component" value="Unassembled WGS sequence"/>
</dbReference>
<protein>
    <submittedName>
        <fullName evidence="3">YhdP family protein</fullName>
    </submittedName>
</protein>
<dbReference type="Pfam" id="PF13116">
    <property type="entry name" value="YhdP"/>
    <property type="match status" value="1"/>
</dbReference>
<proteinExistence type="predicted"/>
<feature type="compositionally biased region" description="Basic and acidic residues" evidence="1">
    <location>
        <begin position="1277"/>
        <end position="1294"/>
    </location>
</feature>
<dbReference type="NCBIfam" id="TIGR02099">
    <property type="entry name" value="YhdP family protein"/>
    <property type="match status" value="1"/>
</dbReference>
<dbReference type="InterPro" id="IPR011836">
    <property type="entry name" value="YhdP"/>
</dbReference>
<dbReference type="PANTHER" id="PTHR38690:SF1">
    <property type="entry name" value="PROTEASE"/>
    <property type="match status" value="1"/>
</dbReference>
<feature type="region of interest" description="Disordered" evidence="1">
    <location>
        <begin position="1277"/>
        <end position="1350"/>
    </location>
</feature>
<sequence>MSKRFLSPLYWLKKAWLVLAIVLVLSAMAVSAVRALLPYLDDYRDEIIDWMYQEYQIELSIDTLTARWEKLGPSLALQGLSLAGSDDGLQLSVAEARVELDFWQTLLHREWRFKQLTLDGVRLSIDPTLQQASTSADGSIRTTLAELFFLHLTRFELTNSEVMLKEQDQQWRKVEIESVVWINRDGRHQGQGSVVLEPRTQQLANFILELEGELGNKESLQGQLYIDAKRVNLAPYLNRVLGDFYEVTSSEVSTEVWIDFGWEKLESILVSFGENHIGWKSGDESHTVTLSGGLASWLPTDSGGWKFATQKTQFATDGQAWKDYDVSGIIDDEKLVMSVKELDLSRVLPLLTLAPEIPPDIEDPLRGLRPRGILHDLTLYIDVKQQKLHLGTELSGLGWSAWNRIPGVSGLEGRLVIHPDSGHMSLHGRDLPVDVDDMFAEPFALARMDGVFYWLKQEGVTKLFSDHVRLATAELGVTSSFMLEFAEQTSLYLYADTSLKDASKAYRYYPLPVMDEELVLYLTESLQGGHTKSGSLLWHGSFAQYPYENNDGIFQAYVDLAEATFKFDPEWPALDPVNLMLKFENDGMEITSTSGQLMGTELSELKAVIPEFKDESTLYINAKASSDGTNATRLMQASPLADSVGEVLTDIPVTGAINANLELTIPLYEAAEVVAKGDVAFNGNTVTIDAVETPIENFVGRLSFVDSRIKIRSGRGNLYDHPVRFDLDGREVRGEDYRIDASVDGHWPMTALKALWDDPRLELAKGKTDWQGSIVVQTFGEKVRSQIDVRTSLEGIQLDLPAPFDKPSDAAWPILVSLAHDQQTLAIDVDMPERGEAKVTMTDDGELLLLDAISVAIGRAQLPTLKDGDVRVGIGLDSLDLSLWLEMASTLHPEKIEPSGFAPPDEPSRVSFSRLKANVGRLSISGLLLEQANLELNAEGDSYNGLIKGHDTDLRFTYADDSVVIDAESIRLGLRQQLPSDPDAEASTAQEQFDAFEEALAEDLDKAKTRELPAISLRCGRCGIDKYTFGEIELDIRPWEDGREGMELSQLQVKPRDGEVNVTGGWQLGEAGMESKFEGRIRSSNTGRSSQYMGLPSVVRDADMDMRFSLSWLGYPEEYRHENFNGDISMDMKNGYIVEAGGAGVGLISLLSLDSLVRRLRLDFSDMFDKGLYFNRFRGNFGIKQGVVSTDNLKMDGPSGTMDILGSTSLVDETLNYDVVFYPKLTASLPVLTAFAITPVTGLYVLALSTVLDPVVEVVYQVNLKIDGTISDPNVREVDRKSKDMKMKDLKKEDGEEAAPEAIGEPAKPVGDDSSPAEPPTVLSKPASSSGSDELGGKAIPLKMLMQEAA</sequence>
<dbReference type="EMBL" id="JBHUHT010000027">
    <property type="protein sequence ID" value="MFD2097617.1"/>
    <property type="molecule type" value="Genomic_DNA"/>
</dbReference>
<keyword evidence="4" id="KW-1185">Reference proteome</keyword>
<dbReference type="InterPro" id="IPR025263">
    <property type="entry name" value="YhdP_central"/>
</dbReference>
<evidence type="ECO:0000313" key="3">
    <source>
        <dbReference type="EMBL" id="MFD2097617.1"/>
    </source>
</evidence>
<reference evidence="4" key="1">
    <citation type="journal article" date="2019" name="Int. J. Syst. Evol. Microbiol.">
        <title>The Global Catalogue of Microorganisms (GCM) 10K type strain sequencing project: providing services to taxonomists for standard genome sequencing and annotation.</title>
        <authorList>
            <consortium name="The Broad Institute Genomics Platform"/>
            <consortium name="The Broad Institute Genome Sequencing Center for Infectious Disease"/>
            <person name="Wu L."/>
            <person name="Ma J."/>
        </authorList>
    </citation>
    <scope>NUCLEOTIDE SEQUENCE [LARGE SCALE GENOMIC DNA]</scope>
    <source>
        <strain evidence="4">CGMCC 1.10992</strain>
    </source>
</reference>